<proteinExistence type="predicted"/>
<feature type="region of interest" description="Disordered" evidence="1">
    <location>
        <begin position="1"/>
        <end position="42"/>
    </location>
</feature>
<evidence type="ECO:0000256" key="1">
    <source>
        <dbReference type="SAM" id="MobiDB-lite"/>
    </source>
</evidence>
<dbReference type="Proteomes" id="UP000265520">
    <property type="component" value="Unassembled WGS sequence"/>
</dbReference>
<evidence type="ECO:0000313" key="2">
    <source>
        <dbReference type="EMBL" id="MCI37468.1"/>
    </source>
</evidence>
<dbReference type="AlphaFoldDB" id="A0A392RLH5"/>
<feature type="compositionally biased region" description="Polar residues" evidence="1">
    <location>
        <begin position="10"/>
        <end position="36"/>
    </location>
</feature>
<organism evidence="2 3">
    <name type="scientific">Trifolium medium</name>
    <dbReference type="NCBI Taxonomy" id="97028"/>
    <lineage>
        <taxon>Eukaryota</taxon>
        <taxon>Viridiplantae</taxon>
        <taxon>Streptophyta</taxon>
        <taxon>Embryophyta</taxon>
        <taxon>Tracheophyta</taxon>
        <taxon>Spermatophyta</taxon>
        <taxon>Magnoliopsida</taxon>
        <taxon>eudicotyledons</taxon>
        <taxon>Gunneridae</taxon>
        <taxon>Pentapetalae</taxon>
        <taxon>rosids</taxon>
        <taxon>fabids</taxon>
        <taxon>Fabales</taxon>
        <taxon>Fabaceae</taxon>
        <taxon>Papilionoideae</taxon>
        <taxon>50 kb inversion clade</taxon>
        <taxon>NPAAA clade</taxon>
        <taxon>Hologalegina</taxon>
        <taxon>IRL clade</taxon>
        <taxon>Trifolieae</taxon>
        <taxon>Trifolium</taxon>
    </lineage>
</organism>
<reference evidence="2 3" key="1">
    <citation type="journal article" date="2018" name="Front. Plant Sci.">
        <title>Red Clover (Trifolium pratense) and Zigzag Clover (T. medium) - A Picture of Genomic Similarities and Differences.</title>
        <authorList>
            <person name="Dluhosova J."/>
            <person name="Istvanek J."/>
            <person name="Nedelnik J."/>
            <person name="Repkova J."/>
        </authorList>
    </citation>
    <scope>NUCLEOTIDE SEQUENCE [LARGE SCALE GENOMIC DNA]</scope>
    <source>
        <strain evidence="3">cv. 10/8</strain>
        <tissue evidence="2">Leaf</tissue>
    </source>
</reference>
<accession>A0A392RLH5</accession>
<keyword evidence="3" id="KW-1185">Reference proteome</keyword>
<protein>
    <submittedName>
        <fullName evidence="2">Uncharacterized protein</fullName>
    </submittedName>
</protein>
<dbReference type="EMBL" id="LXQA010244930">
    <property type="protein sequence ID" value="MCI37468.1"/>
    <property type="molecule type" value="Genomic_DNA"/>
</dbReference>
<sequence length="42" mass="4767">MPHEERDKNQPQIGQNNKRASNLPNSSRPNMTSQQILPIPAE</sequence>
<evidence type="ECO:0000313" key="3">
    <source>
        <dbReference type="Proteomes" id="UP000265520"/>
    </source>
</evidence>
<feature type="non-terminal residue" evidence="2">
    <location>
        <position position="42"/>
    </location>
</feature>
<name>A0A392RLH5_9FABA</name>
<comment type="caution">
    <text evidence="2">The sequence shown here is derived from an EMBL/GenBank/DDBJ whole genome shotgun (WGS) entry which is preliminary data.</text>
</comment>